<sequence length="40" mass="4260">THFESAETAAGLQLSVTGVLGFRTVHQVNTVNCIVGMFHS</sequence>
<comment type="caution">
    <text evidence="1">The sequence shown here is derived from an EMBL/GenBank/DDBJ whole genome shotgun (WGS) entry which is preliminary data.</text>
</comment>
<reference evidence="1 2" key="1">
    <citation type="journal article" date="2018" name="Front. Plant Sci.">
        <title>Red Clover (Trifolium pratense) and Zigzag Clover (T. medium) - A Picture of Genomic Similarities and Differences.</title>
        <authorList>
            <person name="Dluhosova J."/>
            <person name="Istvanek J."/>
            <person name="Nedelnik J."/>
            <person name="Repkova J."/>
        </authorList>
    </citation>
    <scope>NUCLEOTIDE SEQUENCE [LARGE SCALE GENOMIC DNA]</scope>
    <source>
        <strain evidence="2">cv. 10/8</strain>
        <tissue evidence="1">Leaf</tissue>
    </source>
</reference>
<accession>A0A392R0S4</accession>
<evidence type="ECO:0000313" key="1">
    <source>
        <dbReference type="EMBL" id="MCI29682.1"/>
    </source>
</evidence>
<proteinExistence type="predicted"/>
<keyword evidence="2" id="KW-1185">Reference proteome</keyword>
<protein>
    <submittedName>
        <fullName evidence="1">Tetratricopeptide repeat protein 27-like</fullName>
    </submittedName>
</protein>
<dbReference type="Proteomes" id="UP000265520">
    <property type="component" value="Unassembled WGS sequence"/>
</dbReference>
<feature type="non-terminal residue" evidence="1">
    <location>
        <position position="1"/>
    </location>
</feature>
<organism evidence="1 2">
    <name type="scientific">Trifolium medium</name>
    <dbReference type="NCBI Taxonomy" id="97028"/>
    <lineage>
        <taxon>Eukaryota</taxon>
        <taxon>Viridiplantae</taxon>
        <taxon>Streptophyta</taxon>
        <taxon>Embryophyta</taxon>
        <taxon>Tracheophyta</taxon>
        <taxon>Spermatophyta</taxon>
        <taxon>Magnoliopsida</taxon>
        <taxon>eudicotyledons</taxon>
        <taxon>Gunneridae</taxon>
        <taxon>Pentapetalae</taxon>
        <taxon>rosids</taxon>
        <taxon>fabids</taxon>
        <taxon>Fabales</taxon>
        <taxon>Fabaceae</taxon>
        <taxon>Papilionoideae</taxon>
        <taxon>50 kb inversion clade</taxon>
        <taxon>NPAAA clade</taxon>
        <taxon>Hologalegina</taxon>
        <taxon>IRL clade</taxon>
        <taxon>Trifolieae</taxon>
        <taxon>Trifolium</taxon>
    </lineage>
</organism>
<name>A0A392R0S4_9FABA</name>
<dbReference type="AlphaFoldDB" id="A0A392R0S4"/>
<evidence type="ECO:0000313" key="2">
    <source>
        <dbReference type="Proteomes" id="UP000265520"/>
    </source>
</evidence>
<dbReference type="EMBL" id="LXQA010174238">
    <property type="protein sequence ID" value="MCI29682.1"/>
    <property type="molecule type" value="Genomic_DNA"/>
</dbReference>